<dbReference type="Pfam" id="PF08522">
    <property type="entry name" value="BT_3987-like_N"/>
    <property type="match status" value="1"/>
</dbReference>
<keyword evidence="5" id="KW-1185">Reference proteome</keyword>
<evidence type="ECO:0000313" key="4">
    <source>
        <dbReference type="EMBL" id="ANU62450.1"/>
    </source>
</evidence>
<reference evidence="5" key="1">
    <citation type="submission" date="2016-04" db="EMBL/GenBank/DDBJ databases">
        <title>Complete Genome Sequences of Twelve Strains of a Stable Defined Moderately Diverse Mouse Microbiota 2 (sDMDMm2).</title>
        <authorList>
            <person name="Uchimura Y."/>
            <person name="Wyss M."/>
            <person name="Brugiroux S."/>
            <person name="Limenitakis J.P."/>
            <person name="Stecher B."/>
            <person name="McCoy K.D."/>
            <person name="Macpherson A.J."/>
        </authorList>
    </citation>
    <scope>NUCLEOTIDE SEQUENCE [LARGE SCALE GENOMIC DNA]</scope>
    <source>
        <strain evidence="5">YL27</strain>
    </source>
</reference>
<evidence type="ECO:0008006" key="6">
    <source>
        <dbReference type="Google" id="ProtNLM"/>
    </source>
</evidence>
<accession>A0A1B1S6M7</accession>
<gene>
    <name evidence="4" type="ORF">A4V02_00945</name>
</gene>
<organism evidence="4 5">
    <name type="scientific">Muribaculum intestinale</name>
    <dbReference type="NCBI Taxonomy" id="1796646"/>
    <lineage>
        <taxon>Bacteria</taxon>
        <taxon>Pseudomonadati</taxon>
        <taxon>Bacteroidota</taxon>
        <taxon>Bacteroidia</taxon>
        <taxon>Bacteroidales</taxon>
        <taxon>Muribaculaceae</taxon>
        <taxon>Muribaculum</taxon>
    </lineage>
</organism>
<dbReference type="Proteomes" id="UP000186351">
    <property type="component" value="Chromosome"/>
</dbReference>
<dbReference type="OrthoDB" id="1100961at2"/>
<dbReference type="Gene3D" id="2.60.40.1740">
    <property type="entry name" value="hypothetical protein (bacova_03559)"/>
    <property type="match status" value="1"/>
</dbReference>
<feature type="domain" description="BT-3987-like N-terminal" evidence="3">
    <location>
        <begin position="68"/>
        <end position="166"/>
    </location>
</feature>
<keyword evidence="1" id="KW-0732">Signal</keyword>
<dbReference type="Gene3D" id="2.60.120.260">
    <property type="entry name" value="Galactose-binding domain-like"/>
    <property type="match status" value="1"/>
</dbReference>
<dbReference type="STRING" id="1796646.A4V02_00945"/>
<dbReference type="KEGG" id="pary:A4V02_00945"/>
<feature type="domain" description="F5/8 type C" evidence="2">
    <location>
        <begin position="222"/>
        <end position="324"/>
    </location>
</feature>
<sequence length="340" mass="36621">MKTKYLLGICALAIGSVAMTSCGDDDTYDVVGNPDTLVYVNIAGDFPEGMPKNSFTYVLYHTPIGPVVMEEPGDIEIDVMCTKNAPSDMQVTLEVAPDMSVPGYATIPADAGITVTLTSNTLTIPAGKNRSDDKIAVTVNTANADWSKLTEKAYLLPIRISSASGATPSQAVGCAYIGVLTDVKAGMVNESATQATGTQITDKTGWTASYFVPATGAGADCTEKLFDGNNNNYAYFVPNHADATNEEVITTFDLGKVYTLSSVQINYFGNYYAIKDGTIETSVDGEEWTVQGTRTWSRLSRNCAFAFWAPFQMRYVRLTSHSFYGGTGEGQAMAEFWAYE</sequence>
<feature type="chain" id="PRO_5008529214" description="DUF1735 domain-containing protein" evidence="1">
    <location>
        <begin position="21"/>
        <end position="340"/>
    </location>
</feature>
<dbReference type="InterPro" id="IPR008979">
    <property type="entry name" value="Galactose-bd-like_sf"/>
</dbReference>
<evidence type="ECO:0000256" key="1">
    <source>
        <dbReference type="SAM" id="SignalP"/>
    </source>
</evidence>
<feature type="signal peptide" evidence="1">
    <location>
        <begin position="1"/>
        <end position="20"/>
    </location>
</feature>
<dbReference type="EMBL" id="CP015402">
    <property type="protein sequence ID" value="ANU62450.1"/>
    <property type="molecule type" value="Genomic_DNA"/>
</dbReference>
<evidence type="ECO:0000313" key="5">
    <source>
        <dbReference type="Proteomes" id="UP000186351"/>
    </source>
</evidence>
<dbReference type="AlphaFoldDB" id="A0A1B1S6M7"/>
<dbReference type="RefSeq" id="WP_068959849.1">
    <property type="nucleotide sequence ID" value="NZ_CAJTAP010000008.1"/>
</dbReference>
<dbReference type="GeneID" id="65535403"/>
<protein>
    <recommendedName>
        <fullName evidence="6">DUF1735 domain-containing protein</fullName>
    </recommendedName>
</protein>
<proteinExistence type="predicted"/>
<name>A0A1B1S6M7_9BACT</name>
<evidence type="ECO:0000259" key="3">
    <source>
        <dbReference type="Pfam" id="PF08522"/>
    </source>
</evidence>
<dbReference type="Pfam" id="PF00754">
    <property type="entry name" value="F5_F8_type_C"/>
    <property type="match status" value="1"/>
</dbReference>
<accession>A0A1Z2XF66</accession>
<evidence type="ECO:0000259" key="2">
    <source>
        <dbReference type="Pfam" id="PF00754"/>
    </source>
</evidence>
<dbReference type="SUPFAM" id="SSF49785">
    <property type="entry name" value="Galactose-binding domain-like"/>
    <property type="match status" value="1"/>
</dbReference>
<dbReference type="PROSITE" id="PS51257">
    <property type="entry name" value="PROKAR_LIPOPROTEIN"/>
    <property type="match status" value="1"/>
</dbReference>
<dbReference type="InterPro" id="IPR013728">
    <property type="entry name" value="BT_3987-like_N"/>
</dbReference>
<dbReference type="InterPro" id="IPR000421">
    <property type="entry name" value="FA58C"/>
</dbReference>